<evidence type="ECO:0000256" key="6">
    <source>
        <dbReference type="SAM" id="Phobius"/>
    </source>
</evidence>
<evidence type="ECO:0000313" key="8">
    <source>
        <dbReference type="EMBL" id="AHW63529.1"/>
    </source>
</evidence>
<dbReference type="PANTHER" id="PTHR42718">
    <property type="entry name" value="MAJOR FACILITATOR SUPERFAMILY MULTIDRUG TRANSPORTER MFSC"/>
    <property type="match status" value="1"/>
</dbReference>
<keyword evidence="3 6" id="KW-0812">Transmembrane</keyword>
<dbReference type="GO" id="GO:0022857">
    <property type="term" value="F:transmembrane transporter activity"/>
    <property type="evidence" value="ECO:0007669"/>
    <property type="project" value="InterPro"/>
</dbReference>
<keyword evidence="4 6" id="KW-1133">Transmembrane helix</keyword>
<dbReference type="SUPFAM" id="SSF103473">
    <property type="entry name" value="MFS general substrate transporter"/>
    <property type="match status" value="1"/>
</dbReference>
<feature type="domain" description="Major facilitator superfamily (MFS) profile" evidence="7">
    <location>
        <begin position="40"/>
        <end position="481"/>
    </location>
</feature>
<dbReference type="AlphaFoldDB" id="X5DQG4"/>
<evidence type="ECO:0000256" key="4">
    <source>
        <dbReference type="ARBA" id="ARBA00022989"/>
    </source>
</evidence>
<comment type="subcellular location">
    <subcellularLocation>
        <location evidence="1">Cell membrane</location>
        <topology evidence="1">Multi-pass membrane protein</topology>
    </subcellularLocation>
</comment>
<feature type="transmembrane region" description="Helical" evidence="6">
    <location>
        <begin position="229"/>
        <end position="247"/>
    </location>
</feature>
<evidence type="ECO:0000256" key="3">
    <source>
        <dbReference type="ARBA" id="ARBA00022692"/>
    </source>
</evidence>
<evidence type="ECO:0000256" key="1">
    <source>
        <dbReference type="ARBA" id="ARBA00004651"/>
    </source>
</evidence>
<evidence type="ECO:0000256" key="5">
    <source>
        <dbReference type="ARBA" id="ARBA00023136"/>
    </source>
</evidence>
<feature type="transmembrane region" description="Helical" evidence="6">
    <location>
        <begin position="164"/>
        <end position="183"/>
    </location>
</feature>
<gene>
    <name evidence="8" type="ORF">CGLY_05405</name>
</gene>
<dbReference type="Gene3D" id="1.20.1720.10">
    <property type="entry name" value="Multidrug resistance protein D"/>
    <property type="match status" value="1"/>
</dbReference>
<feature type="transmembrane region" description="Helical" evidence="6">
    <location>
        <begin position="324"/>
        <end position="346"/>
    </location>
</feature>
<dbReference type="GO" id="GO:0005886">
    <property type="term" value="C:plasma membrane"/>
    <property type="evidence" value="ECO:0007669"/>
    <property type="project" value="UniProtKB-SubCell"/>
</dbReference>
<feature type="transmembrane region" description="Helical" evidence="6">
    <location>
        <begin position="131"/>
        <end position="152"/>
    </location>
</feature>
<name>X5DQG4_9CORY</name>
<dbReference type="Gene3D" id="1.20.1250.20">
    <property type="entry name" value="MFS general substrate transporter like domains"/>
    <property type="match status" value="1"/>
</dbReference>
<dbReference type="EMBL" id="CP006842">
    <property type="protein sequence ID" value="AHW63529.1"/>
    <property type="molecule type" value="Genomic_DNA"/>
</dbReference>
<dbReference type="STRING" id="1404245.CGLY_05405"/>
<dbReference type="HOGENOM" id="CLU_000960_28_2_11"/>
<evidence type="ECO:0000259" key="7">
    <source>
        <dbReference type="PROSITE" id="PS50850"/>
    </source>
</evidence>
<keyword evidence="2" id="KW-0813">Transport</keyword>
<dbReference type="InterPro" id="IPR011701">
    <property type="entry name" value="MFS"/>
</dbReference>
<proteinExistence type="predicted"/>
<feature type="transmembrane region" description="Helical" evidence="6">
    <location>
        <begin position="358"/>
        <end position="381"/>
    </location>
</feature>
<dbReference type="CDD" id="cd17321">
    <property type="entry name" value="MFS_MMR_MDR_like"/>
    <property type="match status" value="1"/>
</dbReference>
<organism evidence="8 9">
    <name type="scientific">Corynebacterium glyciniphilum AJ 3170</name>
    <dbReference type="NCBI Taxonomy" id="1404245"/>
    <lineage>
        <taxon>Bacteria</taxon>
        <taxon>Bacillati</taxon>
        <taxon>Actinomycetota</taxon>
        <taxon>Actinomycetes</taxon>
        <taxon>Mycobacteriales</taxon>
        <taxon>Corynebacteriaceae</taxon>
        <taxon>Corynebacterium</taxon>
    </lineage>
</organism>
<feature type="transmembrane region" description="Helical" evidence="6">
    <location>
        <begin position="453"/>
        <end position="477"/>
    </location>
</feature>
<dbReference type="Proteomes" id="UP000023703">
    <property type="component" value="Chromosome"/>
</dbReference>
<feature type="transmembrane region" description="Helical" evidence="6">
    <location>
        <begin position="189"/>
        <end position="208"/>
    </location>
</feature>
<feature type="transmembrane region" description="Helical" evidence="6">
    <location>
        <begin position="253"/>
        <end position="271"/>
    </location>
</feature>
<dbReference type="Pfam" id="PF07690">
    <property type="entry name" value="MFS_1"/>
    <property type="match status" value="1"/>
</dbReference>
<feature type="transmembrane region" description="Helical" evidence="6">
    <location>
        <begin position="105"/>
        <end position="125"/>
    </location>
</feature>
<dbReference type="PROSITE" id="PS50850">
    <property type="entry name" value="MFS"/>
    <property type="match status" value="1"/>
</dbReference>
<dbReference type="KEGG" id="cgy:CGLY_05405"/>
<feature type="transmembrane region" description="Helical" evidence="6">
    <location>
        <begin position="387"/>
        <end position="408"/>
    </location>
</feature>
<evidence type="ECO:0000256" key="2">
    <source>
        <dbReference type="ARBA" id="ARBA00022448"/>
    </source>
</evidence>
<dbReference type="eggNOG" id="COG0477">
    <property type="taxonomic scope" value="Bacteria"/>
</dbReference>
<feature type="transmembrane region" description="Helical" evidence="6">
    <location>
        <begin position="75"/>
        <end position="93"/>
    </location>
</feature>
<dbReference type="InterPro" id="IPR020846">
    <property type="entry name" value="MFS_dom"/>
</dbReference>
<evidence type="ECO:0000313" key="9">
    <source>
        <dbReference type="Proteomes" id="UP000023703"/>
    </source>
</evidence>
<accession>X5DQG4</accession>
<keyword evidence="9" id="KW-1185">Reference proteome</keyword>
<reference evidence="8 9" key="1">
    <citation type="journal article" date="2015" name="Int. J. Syst. Evol. Microbiol.">
        <title>Revisiting Corynebacterium glyciniphilum (ex Kubota et al., 1972) sp. nov., nom. rev., isolated from putrefied banana.</title>
        <authorList>
            <person name="Al-Dilaimi A."/>
            <person name="Bednarz H."/>
            <person name="Lomker A."/>
            <person name="Niehaus K."/>
            <person name="Kalinowski J."/>
            <person name="Ruckert C."/>
        </authorList>
    </citation>
    <scope>NUCLEOTIDE SEQUENCE [LARGE SCALE GENOMIC DNA]</scope>
    <source>
        <strain evidence="8">AJ 3170</strain>
    </source>
</reference>
<feature type="transmembrane region" description="Helical" evidence="6">
    <location>
        <begin position="420"/>
        <end position="441"/>
    </location>
</feature>
<feature type="transmembrane region" description="Helical" evidence="6">
    <location>
        <begin position="41"/>
        <end position="63"/>
    </location>
</feature>
<keyword evidence="5 6" id="KW-0472">Membrane</keyword>
<protein>
    <submittedName>
        <fullName evidence="8">Drug resistance transporter, MFS-type</fullName>
    </submittedName>
</protein>
<dbReference type="InterPro" id="IPR036259">
    <property type="entry name" value="MFS_trans_sf"/>
</dbReference>
<dbReference type="PANTHER" id="PTHR42718:SF9">
    <property type="entry name" value="MAJOR FACILITATOR SUPERFAMILY MULTIDRUG TRANSPORTER MFSC"/>
    <property type="match status" value="1"/>
</dbReference>
<dbReference type="PRINTS" id="PR01036">
    <property type="entry name" value="TCRTETB"/>
</dbReference>
<sequence length="497" mass="51661">MFCRHDWSMRFVHGVPENKSGAAPTGSGSVVDPKYHHTMPLVLSCVATFLLIAYTTIVTVAVPTVAEDLGVGFGVLQWVIDVYTIALAALLVPIGSLSDRVDRRVLLATGFGLFAMSSLMCAAATDATVLTLGRCAQGIAAAMMFATTLPLLEASYRGRARAVAFSIWGAVSGLAAAAGNVIGGLLSVFGWRAMFVMAVPVTSVAAVVSLRMLPRQVVHQPRPVDRWGMVLLSVGVGTLVVTALLLADGAPPWQITMGTVLCIISVVWFVVHERRAGTPVFPASMVTRPGFVAAVLVAVVYYCASFGPLPVLSQWLQEEAGRTAVGTAAILSIQPILFFAVSAVFGPRLGRVTRRIPFMGGLVLCGVGCAAFLLVVVVPGWPALLPAMMLTGVGAGMISPVLPAAAMADMPPDQTGVASTAMNAARQLGISIGVAACAWTVRVTREAGHGWGVGVSATGLAAGLLCFAAAGLVGWILRRRSDDSVGFLPGEQVAPEQ</sequence>
<feature type="transmembrane region" description="Helical" evidence="6">
    <location>
        <begin position="291"/>
        <end position="312"/>
    </location>
</feature>